<dbReference type="GO" id="GO:0005886">
    <property type="term" value="C:plasma membrane"/>
    <property type="evidence" value="ECO:0007669"/>
    <property type="project" value="UniProtKB-SubCell"/>
</dbReference>
<evidence type="ECO:0000256" key="4">
    <source>
        <dbReference type="ARBA" id="ARBA00022475"/>
    </source>
</evidence>
<keyword evidence="9 10" id="KW-0472">Membrane</keyword>
<comment type="subcellular location">
    <subcellularLocation>
        <location evidence="1 10">Cell membrane</location>
        <topology evidence="1 10">Multi-pass membrane protein</topology>
    </subcellularLocation>
</comment>
<keyword evidence="7 10" id="KW-1133">Transmembrane helix</keyword>
<evidence type="ECO:0000256" key="10">
    <source>
        <dbReference type="RuleBase" id="RU365087"/>
    </source>
</evidence>
<dbReference type="GO" id="GO:0043952">
    <property type="term" value="P:protein transport by the Sec complex"/>
    <property type="evidence" value="ECO:0007669"/>
    <property type="project" value="TreeGrafter"/>
</dbReference>
<keyword evidence="3 10" id="KW-0813">Transport</keyword>
<dbReference type="AlphaFoldDB" id="A0A9D2NRK9"/>
<dbReference type="Proteomes" id="UP000823896">
    <property type="component" value="Unassembled WGS sequence"/>
</dbReference>
<comment type="caution">
    <text evidence="10">Lacks conserved residue(s) required for the propagation of feature annotation.</text>
</comment>
<comment type="function">
    <text evidence="10">Involved in protein export. Participates in an early event of protein translocation.</text>
</comment>
<evidence type="ECO:0000256" key="3">
    <source>
        <dbReference type="ARBA" id="ARBA00022448"/>
    </source>
</evidence>
<accession>A0A9D2NRK9</accession>
<dbReference type="PANTHER" id="PTHR34182:SF1">
    <property type="entry name" value="PROTEIN-EXPORT MEMBRANE PROTEIN SECG"/>
    <property type="match status" value="1"/>
</dbReference>
<dbReference type="InterPro" id="IPR004692">
    <property type="entry name" value="SecG"/>
</dbReference>
<evidence type="ECO:0000256" key="9">
    <source>
        <dbReference type="ARBA" id="ARBA00023136"/>
    </source>
</evidence>
<dbReference type="GO" id="GO:0009306">
    <property type="term" value="P:protein secretion"/>
    <property type="evidence" value="ECO:0007669"/>
    <property type="project" value="UniProtKB-UniRule"/>
</dbReference>
<evidence type="ECO:0000256" key="1">
    <source>
        <dbReference type="ARBA" id="ARBA00004651"/>
    </source>
</evidence>
<comment type="similarity">
    <text evidence="2 10">Belongs to the SecG family.</text>
</comment>
<evidence type="ECO:0000256" key="8">
    <source>
        <dbReference type="ARBA" id="ARBA00023010"/>
    </source>
</evidence>
<sequence length="76" mass="8118">MEFLQVLLMLVAVVLIILSLLQGGKSDGLSSAFTGAGDLNLFANTKERGAEKIISNATMAVGILFFIMVLVIRVFS</sequence>
<keyword evidence="4 10" id="KW-1003">Cell membrane</keyword>
<feature type="transmembrane region" description="Helical" evidence="10">
    <location>
        <begin position="53"/>
        <end position="75"/>
    </location>
</feature>
<dbReference type="GO" id="GO:0065002">
    <property type="term" value="P:intracellular protein transmembrane transport"/>
    <property type="evidence" value="ECO:0007669"/>
    <property type="project" value="TreeGrafter"/>
</dbReference>
<evidence type="ECO:0000256" key="2">
    <source>
        <dbReference type="ARBA" id="ARBA00008445"/>
    </source>
</evidence>
<name>A0A9D2NRK9_9FIRM</name>
<comment type="caution">
    <text evidence="11">The sequence shown here is derived from an EMBL/GenBank/DDBJ whole genome shotgun (WGS) entry which is preliminary data.</text>
</comment>
<dbReference type="PRINTS" id="PR01651">
    <property type="entry name" value="SECGEXPORT"/>
</dbReference>
<reference evidence="11" key="1">
    <citation type="journal article" date="2021" name="PeerJ">
        <title>Extensive microbial diversity within the chicken gut microbiome revealed by metagenomics and culture.</title>
        <authorList>
            <person name="Gilroy R."/>
            <person name="Ravi A."/>
            <person name="Getino M."/>
            <person name="Pursley I."/>
            <person name="Horton D.L."/>
            <person name="Alikhan N.F."/>
            <person name="Baker D."/>
            <person name="Gharbi K."/>
            <person name="Hall N."/>
            <person name="Watson M."/>
            <person name="Adriaenssens E.M."/>
            <person name="Foster-Nyarko E."/>
            <person name="Jarju S."/>
            <person name="Secka A."/>
            <person name="Antonio M."/>
            <person name="Oren A."/>
            <person name="Chaudhuri R.R."/>
            <person name="La Ragione R."/>
            <person name="Hildebrand F."/>
            <person name="Pallen M.J."/>
        </authorList>
    </citation>
    <scope>NUCLEOTIDE SEQUENCE</scope>
    <source>
        <strain evidence="11">CHK187-11901</strain>
    </source>
</reference>
<keyword evidence="6 10" id="KW-0653">Protein transport</keyword>
<dbReference type="NCBIfam" id="TIGR00810">
    <property type="entry name" value="secG"/>
    <property type="match status" value="1"/>
</dbReference>
<reference evidence="11" key="2">
    <citation type="submission" date="2021-04" db="EMBL/GenBank/DDBJ databases">
        <authorList>
            <person name="Gilroy R."/>
        </authorList>
    </citation>
    <scope>NUCLEOTIDE SEQUENCE</scope>
    <source>
        <strain evidence="11">CHK187-11901</strain>
    </source>
</reference>
<keyword evidence="5 10" id="KW-0812">Transmembrane</keyword>
<organism evidence="11 12">
    <name type="scientific">Candidatus Merdibacter merdavium</name>
    <dbReference type="NCBI Taxonomy" id="2838692"/>
    <lineage>
        <taxon>Bacteria</taxon>
        <taxon>Bacillati</taxon>
        <taxon>Bacillota</taxon>
        <taxon>Erysipelotrichia</taxon>
        <taxon>Erysipelotrichales</taxon>
        <taxon>Erysipelotrichaceae</taxon>
        <taxon>Merdibacter</taxon>
    </lineage>
</organism>
<dbReference type="PANTHER" id="PTHR34182">
    <property type="entry name" value="PROTEIN-EXPORT MEMBRANE PROTEIN SECG"/>
    <property type="match status" value="1"/>
</dbReference>
<dbReference type="EMBL" id="DWWM01000023">
    <property type="protein sequence ID" value="HJC36251.1"/>
    <property type="molecule type" value="Genomic_DNA"/>
</dbReference>
<proteinExistence type="inferred from homology"/>
<evidence type="ECO:0000256" key="5">
    <source>
        <dbReference type="ARBA" id="ARBA00022692"/>
    </source>
</evidence>
<evidence type="ECO:0000256" key="7">
    <source>
        <dbReference type="ARBA" id="ARBA00022989"/>
    </source>
</evidence>
<evidence type="ECO:0000256" key="6">
    <source>
        <dbReference type="ARBA" id="ARBA00022927"/>
    </source>
</evidence>
<keyword evidence="8 10" id="KW-0811">Translocation</keyword>
<gene>
    <name evidence="11" type="primary">secG</name>
    <name evidence="11" type="ORF">H9702_03885</name>
</gene>
<dbReference type="Pfam" id="PF03840">
    <property type="entry name" value="SecG"/>
    <property type="match status" value="1"/>
</dbReference>
<protein>
    <recommendedName>
        <fullName evidence="10">Protein-export membrane protein SecG</fullName>
    </recommendedName>
</protein>
<evidence type="ECO:0000313" key="11">
    <source>
        <dbReference type="EMBL" id="HJC36251.1"/>
    </source>
</evidence>
<dbReference type="GO" id="GO:0015450">
    <property type="term" value="F:protein-transporting ATPase activity"/>
    <property type="evidence" value="ECO:0007669"/>
    <property type="project" value="UniProtKB-UniRule"/>
</dbReference>
<evidence type="ECO:0000313" key="12">
    <source>
        <dbReference type="Proteomes" id="UP000823896"/>
    </source>
</evidence>